<gene>
    <name evidence="3" type="ORF">BD289DRAFT_478702</name>
</gene>
<feature type="compositionally biased region" description="Acidic residues" evidence="1">
    <location>
        <begin position="87"/>
        <end position="98"/>
    </location>
</feature>
<organism evidence="3 4">
    <name type="scientific">Coniella lustricola</name>
    <dbReference type="NCBI Taxonomy" id="2025994"/>
    <lineage>
        <taxon>Eukaryota</taxon>
        <taxon>Fungi</taxon>
        <taxon>Dikarya</taxon>
        <taxon>Ascomycota</taxon>
        <taxon>Pezizomycotina</taxon>
        <taxon>Sordariomycetes</taxon>
        <taxon>Sordariomycetidae</taxon>
        <taxon>Diaporthales</taxon>
        <taxon>Schizoparmaceae</taxon>
        <taxon>Coniella</taxon>
    </lineage>
</organism>
<dbReference type="PANTHER" id="PTHR35605">
    <property type="entry name" value="ECP2 EFFECTOR PROTEIN DOMAIN-CONTAINING PROTEIN-RELATED"/>
    <property type="match status" value="1"/>
</dbReference>
<feature type="compositionally biased region" description="Polar residues" evidence="1">
    <location>
        <begin position="99"/>
        <end position="112"/>
    </location>
</feature>
<evidence type="ECO:0000313" key="3">
    <source>
        <dbReference type="EMBL" id="PSS03232.1"/>
    </source>
</evidence>
<protein>
    <recommendedName>
        <fullName evidence="5">Peptidase domain-containing protein</fullName>
    </recommendedName>
</protein>
<dbReference type="PANTHER" id="PTHR35605:SF1">
    <property type="entry name" value="ECP2 EFFECTOR PROTEIN DOMAIN-CONTAINING PROTEIN-RELATED"/>
    <property type="match status" value="1"/>
</dbReference>
<keyword evidence="4" id="KW-1185">Reference proteome</keyword>
<dbReference type="InParanoid" id="A0A2T3ALM6"/>
<accession>A0A2T3ALM6</accession>
<sequence length="254" mass="27601">MKLACSLLAVALAAVGTRAINAGTMDHLGDQYRMVDITWDVALNASHSISVNGTVEDVFRVLKKHESDVFGAIHARIQELALSIGNLDDDDDDDDDSNSNETNLDVGSDDGQGNDSAYHLLARSAGPNPAAAYMASFAAVSDFPHKPSLHFCEFRKNKPMWTRHVWRGIYHLDAVPGVPRAGPGPSTCGMVSCSHNTGITWCNDNTHDFELQSYKEIAAAAAMLVRDCASYYGKVVGQQFFADNWNVIVHNAKC</sequence>
<dbReference type="OrthoDB" id="3552888at2759"/>
<feature type="region of interest" description="Disordered" evidence="1">
    <location>
        <begin position="87"/>
        <end position="112"/>
    </location>
</feature>
<evidence type="ECO:0000256" key="2">
    <source>
        <dbReference type="SAM" id="SignalP"/>
    </source>
</evidence>
<feature type="chain" id="PRO_5015728128" description="Peptidase domain-containing protein" evidence="2">
    <location>
        <begin position="20"/>
        <end position="254"/>
    </location>
</feature>
<evidence type="ECO:0000313" key="4">
    <source>
        <dbReference type="Proteomes" id="UP000241462"/>
    </source>
</evidence>
<evidence type="ECO:0000256" key="1">
    <source>
        <dbReference type="SAM" id="MobiDB-lite"/>
    </source>
</evidence>
<dbReference type="Proteomes" id="UP000241462">
    <property type="component" value="Unassembled WGS sequence"/>
</dbReference>
<dbReference type="AlphaFoldDB" id="A0A2T3ALM6"/>
<evidence type="ECO:0008006" key="5">
    <source>
        <dbReference type="Google" id="ProtNLM"/>
    </source>
</evidence>
<dbReference type="STRING" id="2025994.A0A2T3ALM6"/>
<keyword evidence="2" id="KW-0732">Signal</keyword>
<name>A0A2T3ALM6_9PEZI</name>
<feature type="signal peptide" evidence="2">
    <location>
        <begin position="1"/>
        <end position="19"/>
    </location>
</feature>
<proteinExistence type="predicted"/>
<reference evidence="3 4" key="1">
    <citation type="journal article" date="2018" name="Mycol. Prog.">
        <title>Coniella lustricola, a new species from submerged detritus.</title>
        <authorList>
            <person name="Raudabaugh D.B."/>
            <person name="Iturriaga T."/>
            <person name="Carver A."/>
            <person name="Mondo S."/>
            <person name="Pangilinan J."/>
            <person name="Lipzen A."/>
            <person name="He G."/>
            <person name="Amirebrahimi M."/>
            <person name="Grigoriev I.V."/>
            <person name="Miller A.N."/>
        </authorList>
    </citation>
    <scope>NUCLEOTIDE SEQUENCE [LARGE SCALE GENOMIC DNA]</scope>
    <source>
        <strain evidence="3 4">B22-T-1</strain>
    </source>
</reference>
<dbReference type="EMBL" id="KZ678376">
    <property type="protein sequence ID" value="PSS03232.1"/>
    <property type="molecule type" value="Genomic_DNA"/>
</dbReference>